<accession>A0ABX8AXM4</accession>
<sequence>MNQRFWKVTFLAVAVGSGFAAAFAAGLAAGQQLSAREAQQALQRALGGRYERDRIRIRRVLPGFSSGDAIVEAQVDATFKMTRTARGWEATEVRIADRDWRSLAPLTRELSQSQPTEGVTGAP</sequence>
<dbReference type="RefSeq" id="WP_211421810.1">
    <property type="nucleotide sequence ID" value="NZ_CP072642.1"/>
</dbReference>
<organism evidence="2 3">
    <name type="scientific">Chloracidobacterium sp. N</name>
    <dbReference type="NCBI Taxonomy" id="2821540"/>
    <lineage>
        <taxon>Bacteria</taxon>
        <taxon>Pseudomonadati</taxon>
        <taxon>Acidobacteriota</taxon>
        <taxon>Terriglobia</taxon>
        <taxon>Terriglobales</taxon>
        <taxon>Acidobacteriaceae</taxon>
        <taxon>Chloracidobacterium</taxon>
        <taxon>Chloracidobacterium aggregatum</taxon>
    </lineage>
</organism>
<name>A0ABX8AXM4_9BACT</name>
<evidence type="ECO:0000313" key="2">
    <source>
        <dbReference type="EMBL" id="QUV93429.1"/>
    </source>
</evidence>
<protein>
    <submittedName>
        <fullName evidence="2">Uncharacterized protein</fullName>
    </submittedName>
</protein>
<proteinExistence type="predicted"/>
<dbReference type="EMBL" id="CP072642">
    <property type="protein sequence ID" value="QUV93429.1"/>
    <property type="molecule type" value="Genomic_DNA"/>
</dbReference>
<feature type="signal peptide" evidence="1">
    <location>
        <begin position="1"/>
        <end position="24"/>
    </location>
</feature>
<reference evidence="2 3" key="1">
    <citation type="submission" date="2021-03" db="EMBL/GenBank/DDBJ databases">
        <title>Genomic and phenotypic characterization of Chloracidobacterium isolates provides evidence for multiple species.</title>
        <authorList>
            <person name="Saini M.K."/>
            <person name="Costas A.M.G."/>
            <person name="Tank M."/>
            <person name="Bryant D.A."/>
        </authorList>
    </citation>
    <scope>NUCLEOTIDE SEQUENCE [LARGE SCALE GENOMIC DNA]</scope>
    <source>
        <strain evidence="2 3">N</strain>
    </source>
</reference>
<evidence type="ECO:0000256" key="1">
    <source>
        <dbReference type="SAM" id="SignalP"/>
    </source>
</evidence>
<keyword evidence="3" id="KW-1185">Reference proteome</keyword>
<keyword evidence="1" id="KW-0732">Signal</keyword>
<gene>
    <name evidence="2" type="ORF">J8C05_08620</name>
</gene>
<dbReference type="Proteomes" id="UP000677668">
    <property type="component" value="Chromosome 1"/>
</dbReference>
<evidence type="ECO:0000313" key="3">
    <source>
        <dbReference type="Proteomes" id="UP000677668"/>
    </source>
</evidence>
<feature type="chain" id="PRO_5047546025" evidence="1">
    <location>
        <begin position="25"/>
        <end position="123"/>
    </location>
</feature>